<keyword evidence="3" id="KW-1185">Reference proteome</keyword>
<protein>
    <submittedName>
        <fullName evidence="2">Uncharacterized protein</fullName>
    </submittedName>
</protein>
<reference evidence="2 3" key="1">
    <citation type="submission" date="2021-06" db="EMBL/GenBank/DDBJ databases">
        <authorList>
            <person name="Palmer J.M."/>
        </authorList>
    </citation>
    <scope>NUCLEOTIDE SEQUENCE [LARGE SCALE GENOMIC DNA]</scope>
    <source>
        <strain evidence="3">if_2019</strain>
        <tissue evidence="2">Muscle</tissue>
    </source>
</reference>
<evidence type="ECO:0000256" key="1">
    <source>
        <dbReference type="SAM" id="MobiDB-lite"/>
    </source>
</evidence>
<accession>A0ABV0UM91</accession>
<evidence type="ECO:0000313" key="3">
    <source>
        <dbReference type="Proteomes" id="UP001482620"/>
    </source>
</evidence>
<sequence length="120" mass="13875">MLLNHIYLKVLRNCCVRSLGRNPVEQNLLLVHSQNTHLEKSPPQATPRLCKALVGPDHSRVFMQYERTTHSLDALVFLTNHLPFRYLKHNKEPKELKLFLNSPSSSPVHKSPTVQKENRC</sequence>
<name>A0ABV0UM91_9TELE</name>
<dbReference type="Proteomes" id="UP001482620">
    <property type="component" value="Unassembled WGS sequence"/>
</dbReference>
<dbReference type="EMBL" id="JAHRIQ010072931">
    <property type="protein sequence ID" value="MEQ2245346.1"/>
    <property type="molecule type" value="Genomic_DNA"/>
</dbReference>
<evidence type="ECO:0000313" key="2">
    <source>
        <dbReference type="EMBL" id="MEQ2245346.1"/>
    </source>
</evidence>
<gene>
    <name evidence="2" type="ORF">ILYODFUR_026711</name>
</gene>
<feature type="region of interest" description="Disordered" evidence="1">
    <location>
        <begin position="98"/>
        <end position="120"/>
    </location>
</feature>
<comment type="caution">
    <text evidence="2">The sequence shown here is derived from an EMBL/GenBank/DDBJ whole genome shotgun (WGS) entry which is preliminary data.</text>
</comment>
<feature type="compositionally biased region" description="Polar residues" evidence="1">
    <location>
        <begin position="101"/>
        <end position="120"/>
    </location>
</feature>
<organism evidence="2 3">
    <name type="scientific">Ilyodon furcidens</name>
    <name type="common">goldbreast splitfin</name>
    <dbReference type="NCBI Taxonomy" id="33524"/>
    <lineage>
        <taxon>Eukaryota</taxon>
        <taxon>Metazoa</taxon>
        <taxon>Chordata</taxon>
        <taxon>Craniata</taxon>
        <taxon>Vertebrata</taxon>
        <taxon>Euteleostomi</taxon>
        <taxon>Actinopterygii</taxon>
        <taxon>Neopterygii</taxon>
        <taxon>Teleostei</taxon>
        <taxon>Neoteleostei</taxon>
        <taxon>Acanthomorphata</taxon>
        <taxon>Ovalentaria</taxon>
        <taxon>Atherinomorphae</taxon>
        <taxon>Cyprinodontiformes</taxon>
        <taxon>Goodeidae</taxon>
        <taxon>Ilyodon</taxon>
    </lineage>
</organism>
<proteinExistence type="predicted"/>